<dbReference type="PROSITE" id="PS50005">
    <property type="entry name" value="TPR"/>
    <property type="match status" value="1"/>
</dbReference>
<dbReference type="Gene3D" id="1.25.40.10">
    <property type="entry name" value="Tetratricopeptide repeat domain"/>
    <property type="match status" value="1"/>
</dbReference>
<evidence type="ECO:0000256" key="1">
    <source>
        <dbReference type="PROSITE-ProRule" id="PRU00339"/>
    </source>
</evidence>
<gene>
    <name evidence="2" type="ORF">SAMN06295960_2118</name>
</gene>
<dbReference type="EMBL" id="FXAZ01000002">
    <property type="protein sequence ID" value="SMG36457.1"/>
    <property type="molecule type" value="Genomic_DNA"/>
</dbReference>
<dbReference type="OrthoDB" id="2658060at2"/>
<evidence type="ECO:0000313" key="3">
    <source>
        <dbReference type="Proteomes" id="UP000193834"/>
    </source>
</evidence>
<dbReference type="Pfam" id="PF14559">
    <property type="entry name" value="TPR_19"/>
    <property type="match status" value="1"/>
</dbReference>
<dbReference type="Proteomes" id="UP000193834">
    <property type="component" value="Unassembled WGS sequence"/>
</dbReference>
<dbReference type="STRING" id="1852522.SAMN06295960_2118"/>
<keyword evidence="3" id="KW-1185">Reference proteome</keyword>
<proteinExistence type="predicted"/>
<dbReference type="SMART" id="SM00028">
    <property type="entry name" value="TPR"/>
    <property type="match status" value="2"/>
</dbReference>
<dbReference type="RefSeq" id="WP_085494322.1">
    <property type="nucleotide sequence ID" value="NZ_FXAZ01000002.1"/>
</dbReference>
<reference evidence="2 3" key="1">
    <citation type="submission" date="2017-04" db="EMBL/GenBank/DDBJ databases">
        <authorList>
            <person name="Afonso C.L."/>
            <person name="Miller P.J."/>
            <person name="Scott M.A."/>
            <person name="Spackman E."/>
            <person name="Goraichik I."/>
            <person name="Dimitrov K.M."/>
            <person name="Suarez D.L."/>
            <person name="Swayne D.E."/>
        </authorList>
    </citation>
    <scope>NUCLEOTIDE SEQUENCE [LARGE SCALE GENOMIC DNA]</scope>
    <source>
        <strain evidence="2 3">11</strain>
    </source>
</reference>
<dbReference type="AlphaFoldDB" id="A0A1X7K6E6"/>
<dbReference type="SUPFAM" id="SSF48452">
    <property type="entry name" value="TPR-like"/>
    <property type="match status" value="1"/>
</dbReference>
<protein>
    <submittedName>
        <fullName evidence="2">Uncharacterized protein</fullName>
    </submittedName>
</protein>
<keyword evidence="1" id="KW-0802">TPR repeat</keyword>
<dbReference type="InterPro" id="IPR011990">
    <property type="entry name" value="TPR-like_helical_dom_sf"/>
</dbReference>
<name>A0A1X7K6E6_9BACL</name>
<accession>A0A1X7K6E6</accession>
<sequence length="224" mass="25865">MAKFALFSLLWFLLGNPFVAIIVLLIIAYILDRRFIGLSPSLMRPIKRRQRIGKLKQELALSPHNLSAKQELGHLLIESKRYREAREVLEPIRERMDQSAEYLDDLGTAYLHTGDSALGEAAIREALELNPRVKYGEPYLRLAALYSASDKTKALHELNELRSLNSSSCEVFYRMGILYAQMERMAEAKGAWQEAIRVYQGLPKYLRRKERGWMIRSRFKSMGS</sequence>
<evidence type="ECO:0000313" key="2">
    <source>
        <dbReference type="EMBL" id="SMG36457.1"/>
    </source>
</evidence>
<organism evidence="2 3">
    <name type="scientific">Paenibacillus aquistagni</name>
    <dbReference type="NCBI Taxonomy" id="1852522"/>
    <lineage>
        <taxon>Bacteria</taxon>
        <taxon>Bacillati</taxon>
        <taxon>Bacillota</taxon>
        <taxon>Bacilli</taxon>
        <taxon>Bacillales</taxon>
        <taxon>Paenibacillaceae</taxon>
        <taxon>Paenibacillus</taxon>
    </lineage>
</organism>
<feature type="repeat" description="TPR" evidence="1">
    <location>
        <begin position="100"/>
        <end position="133"/>
    </location>
</feature>
<dbReference type="InterPro" id="IPR019734">
    <property type="entry name" value="TPR_rpt"/>
</dbReference>